<dbReference type="AlphaFoldDB" id="A0A183G2B9"/>
<evidence type="ECO:0000313" key="4">
    <source>
        <dbReference type="WBParaSite" id="HPBE_0001542601-mRNA-1"/>
    </source>
</evidence>
<feature type="compositionally biased region" description="Polar residues" evidence="1">
    <location>
        <begin position="25"/>
        <end position="40"/>
    </location>
</feature>
<keyword evidence="3" id="KW-1185">Reference proteome</keyword>
<feature type="compositionally biased region" description="Polar residues" evidence="1">
    <location>
        <begin position="81"/>
        <end position="101"/>
    </location>
</feature>
<dbReference type="EMBL" id="UZAH01028847">
    <property type="protein sequence ID" value="VDP02733.1"/>
    <property type="molecule type" value="Genomic_DNA"/>
</dbReference>
<feature type="region of interest" description="Disordered" evidence="1">
    <location>
        <begin position="25"/>
        <end position="56"/>
    </location>
</feature>
<feature type="region of interest" description="Disordered" evidence="1">
    <location>
        <begin position="80"/>
        <end position="101"/>
    </location>
</feature>
<organism evidence="3 4">
    <name type="scientific">Heligmosomoides polygyrus</name>
    <name type="common">Parasitic roundworm</name>
    <dbReference type="NCBI Taxonomy" id="6339"/>
    <lineage>
        <taxon>Eukaryota</taxon>
        <taxon>Metazoa</taxon>
        <taxon>Ecdysozoa</taxon>
        <taxon>Nematoda</taxon>
        <taxon>Chromadorea</taxon>
        <taxon>Rhabditida</taxon>
        <taxon>Rhabditina</taxon>
        <taxon>Rhabditomorpha</taxon>
        <taxon>Strongyloidea</taxon>
        <taxon>Heligmosomidae</taxon>
        <taxon>Heligmosomoides</taxon>
    </lineage>
</organism>
<evidence type="ECO:0000256" key="1">
    <source>
        <dbReference type="SAM" id="MobiDB-lite"/>
    </source>
</evidence>
<reference evidence="4" key="2">
    <citation type="submission" date="2019-09" db="UniProtKB">
        <authorList>
            <consortium name="WormBaseParasite"/>
        </authorList>
    </citation>
    <scope>IDENTIFICATION</scope>
</reference>
<evidence type="ECO:0000313" key="2">
    <source>
        <dbReference type="EMBL" id="VDP02733.1"/>
    </source>
</evidence>
<evidence type="ECO:0000313" key="3">
    <source>
        <dbReference type="Proteomes" id="UP000050761"/>
    </source>
</evidence>
<gene>
    <name evidence="2" type="ORF">HPBE_LOCUS15425</name>
</gene>
<dbReference type="Proteomes" id="UP000050761">
    <property type="component" value="Unassembled WGS sequence"/>
</dbReference>
<dbReference type="WBParaSite" id="HPBE_0001542601-mRNA-1">
    <property type="protein sequence ID" value="HPBE_0001542601-mRNA-1"/>
    <property type="gene ID" value="HPBE_0001542601"/>
</dbReference>
<sequence>MAPGGTLDSRRDLNLTRNFSKRTTVFGSQPFLQPSDTPSGLSARPPRALRDAASPSKRSMALFMSSNRDRVNTLACDVIPSHQSSYSGDSTVETCWQSTAP</sequence>
<accession>A0A183G2B9</accession>
<proteinExistence type="predicted"/>
<name>A0A183G2B9_HELPZ</name>
<protein>
    <submittedName>
        <fullName evidence="4">Protein FAM122A</fullName>
    </submittedName>
</protein>
<reference evidence="2 3" key="1">
    <citation type="submission" date="2018-11" db="EMBL/GenBank/DDBJ databases">
        <authorList>
            <consortium name="Pathogen Informatics"/>
        </authorList>
    </citation>
    <scope>NUCLEOTIDE SEQUENCE [LARGE SCALE GENOMIC DNA]</scope>
</reference>
<accession>A0A3P8E2P8</accession>